<name>A0A5K7ZKY1_9BACT</name>
<evidence type="ECO:0000313" key="2">
    <source>
        <dbReference type="EMBL" id="BBO82832.1"/>
    </source>
</evidence>
<dbReference type="KEGG" id="dov:DSCO28_33980"/>
<dbReference type="EMBL" id="AP021876">
    <property type="protein sequence ID" value="BBO82832.1"/>
    <property type="molecule type" value="Genomic_DNA"/>
</dbReference>
<gene>
    <name evidence="2" type="ORF">DSCO28_33980</name>
</gene>
<evidence type="ECO:0000313" key="3">
    <source>
        <dbReference type="Proteomes" id="UP000425960"/>
    </source>
</evidence>
<feature type="signal peptide" evidence="1">
    <location>
        <begin position="1"/>
        <end position="29"/>
    </location>
</feature>
<protein>
    <submittedName>
        <fullName evidence="2">Nitrous oxide reductase accessory protein NosL</fullName>
    </submittedName>
</protein>
<dbReference type="Pfam" id="PF05573">
    <property type="entry name" value="NosL"/>
    <property type="match status" value="1"/>
</dbReference>
<keyword evidence="1" id="KW-0732">Signal</keyword>
<dbReference type="RefSeq" id="WP_155323187.1">
    <property type="nucleotide sequence ID" value="NZ_AP021876.1"/>
</dbReference>
<accession>A0A5K7ZKY1</accession>
<dbReference type="Proteomes" id="UP000425960">
    <property type="component" value="Chromosome"/>
</dbReference>
<dbReference type="SUPFAM" id="SSF160387">
    <property type="entry name" value="NosL/MerB-like"/>
    <property type="match status" value="1"/>
</dbReference>
<feature type="chain" id="PRO_5024346743" evidence="1">
    <location>
        <begin position="30"/>
        <end position="187"/>
    </location>
</feature>
<proteinExistence type="predicted"/>
<sequence>MKYSPGNRSRTAALLLALCWGLTAGNAVAEAGGPKPALKSLAADGQMAISPRDRCPVCAMFPARRPDSAAAMTLTSGETFYFCSNGCLLRTWLRPGAYLGHDRSEIDRLVVWDYFSGRPIDARNAVWVAGSDVIGPMGPAIVALEDSGQLDTFNRRHHGKTVFRFDQLNDDLWRRISTRDLPPAGSE</sequence>
<dbReference type="PANTHER" id="PTHR41247">
    <property type="entry name" value="HTH-TYPE TRANSCRIPTIONAL REPRESSOR YCNK"/>
    <property type="match status" value="1"/>
</dbReference>
<dbReference type="Gene3D" id="3.30.70.2050">
    <property type="match status" value="1"/>
</dbReference>
<reference evidence="2 3" key="1">
    <citation type="submission" date="2019-11" db="EMBL/GenBank/DDBJ databases">
        <title>Comparative genomics of hydrocarbon-degrading Desulfosarcina strains.</title>
        <authorList>
            <person name="Watanabe M."/>
            <person name="Kojima H."/>
            <person name="Fukui M."/>
        </authorList>
    </citation>
    <scope>NUCLEOTIDE SEQUENCE [LARGE SCALE GENOMIC DNA]</scope>
    <source>
        <strain evidence="2 3">28bB2T</strain>
    </source>
</reference>
<evidence type="ECO:0000256" key="1">
    <source>
        <dbReference type="SAM" id="SignalP"/>
    </source>
</evidence>
<organism evidence="2 3">
    <name type="scientific">Desulfosarcina ovata subsp. sediminis</name>
    <dbReference type="NCBI Taxonomy" id="885957"/>
    <lineage>
        <taxon>Bacteria</taxon>
        <taxon>Pseudomonadati</taxon>
        <taxon>Thermodesulfobacteriota</taxon>
        <taxon>Desulfobacteria</taxon>
        <taxon>Desulfobacterales</taxon>
        <taxon>Desulfosarcinaceae</taxon>
        <taxon>Desulfosarcina</taxon>
    </lineage>
</organism>
<dbReference type="AlphaFoldDB" id="A0A5K7ZKY1"/>
<dbReference type="InterPro" id="IPR008719">
    <property type="entry name" value="N2O_reductase_NosL"/>
</dbReference>
<dbReference type="PANTHER" id="PTHR41247:SF1">
    <property type="entry name" value="HTH-TYPE TRANSCRIPTIONAL REPRESSOR YCNK"/>
    <property type="match status" value="1"/>
</dbReference>